<dbReference type="PANTHER" id="PTHR13774:SF17">
    <property type="entry name" value="PHENAZINE BIOSYNTHESIS-LIKE DOMAIN-CONTAINING PROTEIN"/>
    <property type="match status" value="1"/>
</dbReference>
<dbReference type="InterPro" id="IPR003719">
    <property type="entry name" value="Phenazine_PhzF-like"/>
</dbReference>
<comment type="similarity">
    <text evidence="1">Belongs to the PhzF family.</text>
</comment>
<name>A0A3B0TIH6_9ZZZZ</name>
<evidence type="ECO:0000313" key="3">
    <source>
        <dbReference type="EMBL" id="VAW13097.1"/>
    </source>
</evidence>
<evidence type="ECO:0000256" key="2">
    <source>
        <dbReference type="ARBA" id="ARBA00023235"/>
    </source>
</evidence>
<protein>
    <submittedName>
        <fullName evidence="3">Phenazine biosynthesis protein PhzF like</fullName>
    </submittedName>
</protein>
<dbReference type="AlphaFoldDB" id="A0A3B0TIH6"/>
<dbReference type="GO" id="GO:0005737">
    <property type="term" value="C:cytoplasm"/>
    <property type="evidence" value="ECO:0007669"/>
    <property type="project" value="TreeGrafter"/>
</dbReference>
<dbReference type="PANTHER" id="PTHR13774">
    <property type="entry name" value="PHENAZINE BIOSYNTHESIS PROTEIN"/>
    <property type="match status" value="1"/>
</dbReference>
<sequence>MTNSIETYIVDSFTDKPFKGNPAGVCILKYHMQDEQMLSIAKELGLSETAFISKPDESSKYNIRFFSPKMEIPLCGHATLASSKVIFERNTNTEKIHFINIENLDLIIKRKGENIIMEFPIYNTKPQNPPIELLNALGIEKVINSEYNEEMKILLIEIDDSLVLNNLNPDFERLKRSHKSINGVLVTAVSKRANYDFESRYFWPWSGTNEDPVTGGTHTFLAKYWSMRLNKKRMNSYQCSERTGFMEVELISANKLTIKSMAQIVLKGELII</sequence>
<dbReference type="NCBIfam" id="TIGR00654">
    <property type="entry name" value="PhzF_family"/>
    <property type="match status" value="1"/>
</dbReference>
<dbReference type="PIRSF" id="PIRSF016184">
    <property type="entry name" value="PhzC_PhzF"/>
    <property type="match status" value="1"/>
</dbReference>
<dbReference type="EMBL" id="UOEN01000145">
    <property type="protein sequence ID" value="VAW13097.1"/>
    <property type="molecule type" value="Genomic_DNA"/>
</dbReference>
<gene>
    <name evidence="3" type="ORF">MNBD_BACTEROID05-1028</name>
</gene>
<evidence type="ECO:0000256" key="1">
    <source>
        <dbReference type="ARBA" id="ARBA00008270"/>
    </source>
</evidence>
<dbReference type="SUPFAM" id="SSF54506">
    <property type="entry name" value="Diaminopimelate epimerase-like"/>
    <property type="match status" value="1"/>
</dbReference>
<dbReference type="GO" id="GO:0016853">
    <property type="term" value="F:isomerase activity"/>
    <property type="evidence" value="ECO:0007669"/>
    <property type="project" value="UniProtKB-KW"/>
</dbReference>
<dbReference type="Gene3D" id="3.10.310.10">
    <property type="entry name" value="Diaminopimelate Epimerase, Chain A, domain 1"/>
    <property type="match status" value="2"/>
</dbReference>
<reference evidence="3" key="1">
    <citation type="submission" date="2018-06" db="EMBL/GenBank/DDBJ databases">
        <authorList>
            <person name="Zhirakovskaya E."/>
        </authorList>
    </citation>
    <scope>NUCLEOTIDE SEQUENCE</scope>
</reference>
<organism evidence="3">
    <name type="scientific">hydrothermal vent metagenome</name>
    <dbReference type="NCBI Taxonomy" id="652676"/>
    <lineage>
        <taxon>unclassified sequences</taxon>
        <taxon>metagenomes</taxon>
        <taxon>ecological metagenomes</taxon>
    </lineage>
</organism>
<dbReference type="Pfam" id="PF02567">
    <property type="entry name" value="PhzC-PhzF"/>
    <property type="match status" value="1"/>
</dbReference>
<proteinExistence type="inferred from homology"/>
<accession>A0A3B0TIH6</accession>
<keyword evidence="2" id="KW-0413">Isomerase</keyword>